<dbReference type="Pfam" id="PF19783">
    <property type="entry name" value="DUF6268"/>
    <property type="match status" value="1"/>
</dbReference>
<dbReference type="KEGG" id="hcu:MUN79_01815"/>
<dbReference type="InterPro" id="IPR046235">
    <property type="entry name" value="DUF6268"/>
</dbReference>
<evidence type="ECO:0000313" key="3">
    <source>
        <dbReference type="EMBL" id="UOQ72754.1"/>
    </source>
</evidence>
<keyword evidence="1" id="KW-0732">Signal</keyword>
<organism evidence="3 4">
    <name type="scientific">Hymenobacter cellulosilyticus</name>
    <dbReference type="NCBI Taxonomy" id="2932248"/>
    <lineage>
        <taxon>Bacteria</taxon>
        <taxon>Pseudomonadati</taxon>
        <taxon>Bacteroidota</taxon>
        <taxon>Cytophagia</taxon>
        <taxon>Cytophagales</taxon>
        <taxon>Hymenobacteraceae</taxon>
        <taxon>Hymenobacter</taxon>
    </lineage>
</organism>
<evidence type="ECO:0000256" key="1">
    <source>
        <dbReference type="SAM" id="SignalP"/>
    </source>
</evidence>
<reference evidence="3" key="1">
    <citation type="submission" date="2022-04" db="EMBL/GenBank/DDBJ databases">
        <title>Hymenobacter sp. isolated from the air.</title>
        <authorList>
            <person name="Won M."/>
            <person name="Lee C.-M."/>
            <person name="Woen H.-Y."/>
            <person name="Kwon S.-W."/>
        </authorList>
    </citation>
    <scope>NUCLEOTIDE SEQUENCE</scope>
    <source>
        <strain evidence="3">5116S-3</strain>
    </source>
</reference>
<evidence type="ECO:0000259" key="2">
    <source>
        <dbReference type="Pfam" id="PF19783"/>
    </source>
</evidence>
<feature type="domain" description="DUF6268" evidence="2">
    <location>
        <begin position="163"/>
        <end position="357"/>
    </location>
</feature>
<keyword evidence="4" id="KW-1185">Reference proteome</keyword>
<dbReference type="EMBL" id="CP095046">
    <property type="protein sequence ID" value="UOQ72754.1"/>
    <property type="molecule type" value="Genomic_DNA"/>
</dbReference>
<name>A0A8T9Q5A6_9BACT</name>
<feature type="signal peptide" evidence="1">
    <location>
        <begin position="1"/>
        <end position="31"/>
    </location>
</feature>
<accession>A0A8T9Q5A6</accession>
<feature type="chain" id="PRO_5035835290" evidence="1">
    <location>
        <begin position="32"/>
        <end position="371"/>
    </location>
</feature>
<dbReference type="RefSeq" id="WP_244676112.1">
    <property type="nucleotide sequence ID" value="NZ_CP095046.1"/>
</dbReference>
<protein>
    <submittedName>
        <fullName evidence="3">DUF6268 family outer membrane beta-barrel protein</fullName>
    </submittedName>
</protein>
<proteinExistence type="predicted"/>
<dbReference type="AlphaFoldDB" id="A0A8T9Q5A6"/>
<sequence length="371" mass="41996">MKTRYVPPVAPAFRRFLLSAGLGSLALTAQGQVTPTTPVYPLPAPTAADTAGTGATDPQQFATPSVVGMGPSKGLIFHYERVPRFKVSSDGQSVGLSDYNTEATKNARLVIKGYIPMLNHPHLKLILGVNYEREEFQFSSQPTGYELYDNIENKGLKTLGTQLAVIRPVNDVNWYIFRIKGELSGDYTSSELNVSDYLRVSSEFLYGWKRSPTFSWGVGVQLGYTFGRFSPYPALLYNRTFNKRWGIEALFPARVTARYNASPRSLFFAGYSVDGLNYIVKLRTPLRHENATLNSLELRETEVKFRARWEREIYDFLWFGAEGGYRYNYAFDAFDRTNNSRVKIIDSKLASAPYASLELFIVPPRKFLKRQ</sequence>
<gene>
    <name evidence="3" type="ORF">MUN79_01815</name>
</gene>
<dbReference type="Proteomes" id="UP000831796">
    <property type="component" value="Chromosome"/>
</dbReference>
<evidence type="ECO:0000313" key="4">
    <source>
        <dbReference type="Proteomes" id="UP000831796"/>
    </source>
</evidence>